<dbReference type="EMBL" id="UYIV01000001">
    <property type="protein sequence ID" value="VDH03218.1"/>
    <property type="molecule type" value="Genomic_DNA"/>
</dbReference>
<dbReference type="RefSeq" id="WP_125150741.1">
    <property type="nucleotide sequence ID" value="NZ_UYIV01000001.1"/>
</dbReference>
<dbReference type="Pfam" id="PF09697">
    <property type="entry name" value="Porph_ging"/>
    <property type="match status" value="1"/>
</dbReference>
<dbReference type="InterPro" id="IPR005901">
    <property type="entry name" value="GLPGLI"/>
</dbReference>
<reference evidence="1 2" key="1">
    <citation type="submission" date="2018-11" db="EMBL/GenBank/DDBJ databases">
        <authorList>
            <consortium name="Pathogen Informatics"/>
        </authorList>
    </citation>
    <scope>NUCLEOTIDE SEQUENCE [LARGE SCALE GENOMIC DNA]</scope>
    <source>
        <strain evidence="1 2">NCTC12929</strain>
    </source>
</reference>
<dbReference type="NCBIfam" id="TIGR01200">
    <property type="entry name" value="GLPGLI"/>
    <property type="match status" value="1"/>
</dbReference>
<protein>
    <submittedName>
        <fullName evidence="1">GLPGLI family protein</fullName>
    </submittedName>
</protein>
<sequence>MKKSYKYFLLLFFVSTIYSAQTYRFYYELNFKKDIRSEERFRELMVLDINEHETKFYAHRLLKADSLLNLDNIYELIGSGKVEIYPNFKEKLKRKTGGNINTSYYSPSISTYYAVKTKDIQNWQIFNNEKVIEGFKAKEARVDYGGRSWTAWFTDEISFTEGPHKFRGLPGLILELKDSDGEYHFTFVGNEKINNKVDTSFFLETDFNHRKPIEISEDKFIKIQKEYFVHPFKDLGERKMYIEKEGERMEIDMKDKIKQAQERMLKESNFVEKNKILNFTS</sequence>
<evidence type="ECO:0000313" key="2">
    <source>
        <dbReference type="Proteomes" id="UP000270205"/>
    </source>
</evidence>
<evidence type="ECO:0000313" key="1">
    <source>
        <dbReference type="EMBL" id="VDH03218.1"/>
    </source>
</evidence>
<proteinExistence type="predicted"/>
<name>A0A7Z8YMJ4_9FLAO</name>
<dbReference type="AlphaFoldDB" id="A0A7Z8YMJ4"/>
<gene>
    <name evidence="1" type="ORF">NCTC12929_00590</name>
</gene>
<accession>A0A7Z8YMJ4</accession>
<comment type="caution">
    <text evidence="1">The sequence shown here is derived from an EMBL/GenBank/DDBJ whole genome shotgun (WGS) entry which is preliminary data.</text>
</comment>
<dbReference type="Proteomes" id="UP000270205">
    <property type="component" value="Unassembled WGS sequence"/>
</dbReference>
<organism evidence="1 2">
    <name type="scientific">Bergeyella zoohelcum</name>
    <dbReference type="NCBI Taxonomy" id="1015"/>
    <lineage>
        <taxon>Bacteria</taxon>
        <taxon>Pseudomonadati</taxon>
        <taxon>Bacteroidota</taxon>
        <taxon>Flavobacteriia</taxon>
        <taxon>Flavobacteriales</taxon>
        <taxon>Weeksellaceae</taxon>
        <taxon>Bergeyella</taxon>
    </lineage>
</organism>